<feature type="compositionally biased region" description="Low complexity" evidence="1">
    <location>
        <begin position="124"/>
        <end position="134"/>
    </location>
</feature>
<feature type="region of interest" description="Disordered" evidence="1">
    <location>
        <begin position="124"/>
        <end position="165"/>
    </location>
</feature>
<dbReference type="AlphaFoldDB" id="A0AA39FH36"/>
<reference evidence="2" key="2">
    <citation type="submission" date="2023-03" db="EMBL/GenBank/DDBJ databases">
        <authorList>
            <person name="Inwood S.N."/>
            <person name="Skelly J.G."/>
            <person name="Guhlin J."/>
            <person name="Harrop T.W.R."/>
            <person name="Goldson S.G."/>
            <person name="Dearden P.K."/>
        </authorList>
    </citation>
    <scope>NUCLEOTIDE SEQUENCE</scope>
    <source>
        <strain evidence="2">Lincoln</strain>
        <tissue evidence="2">Whole body</tissue>
    </source>
</reference>
<evidence type="ECO:0000256" key="1">
    <source>
        <dbReference type="SAM" id="MobiDB-lite"/>
    </source>
</evidence>
<dbReference type="Proteomes" id="UP001168972">
    <property type="component" value="Unassembled WGS sequence"/>
</dbReference>
<comment type="caution">
    <text evidence="2">The sequence shown here is derived from an EMBL/GenBank/DDBJ whole genome shotgun (WGS) entry which is preliminary data.</text>
</comment>
<feature type="region of interest" description="Disordered" evidence="1">
    <location>
        <begin position="1"/>
        <end position="83"/>
    </location>
</feature>
<evidence type="ECO:0000313" key="2">
    <source>
        <dbReference type="EMBL" id="KAK0169378.1"/>
    </source>
</evidence>
<dbReference type="EMBL" id="JAQQBR010001263">
    <property type="protein sequence ID" value="KAK0169378.1"/>
    <property type="molecule type" value="Genomic_DNA"/>
</dbReference>
<name>A0AA39FH36_MICHY</name>
<sequence length="165" mass="17766">YPMMEVKAHVSKAHPECAEGAATVPRRPSATTTTSVTTTTTTAARSARTGRQQQHQQRRLQRQRGAGSPRRVPRPPELHQAPPLPYHWPPACCGSPIMSATVYTSPGWALPMPTTLIAVPTATTTTTTTTTATTSARRRVPAKSPEICAPQLPPTTPSPTLADWR</sequence>
<feature type="non-terminal residue" evidence="2">
    <location>
        <position position="165"/>
    </location>
</feature>
<feature type="compositionally biased region" description="Low complexity" evidence="1">
    <location>
        <begin position="21"/>
        <end position="55"/>
    </location>
</feature>
<accession>A0AA39FH36</accession>
<keyword evidence="3" id="KW-1185">Reference proteome</keyword>
<feature type="non-terminal residue" evidence="2">
    <location>
        <position position="1"/>
    </location>
</feature>
<protein>
    <submittedName>
        <fullName evidence="2">Uncharacterized protein</fullName>
    </submittedName>
</protein>
<organism evidence="2 3">
    <name type="scientific">Microctonus hyperodae</name>
    <name type="common">Parasitoid wasp</name>
    <dbReference type="NCBI Taxonomy" id="165561"/>
    <lineage>
        <taxon>Eukaryota</taxon>
        <taxon>Metazoa</taxon>
        <taxon>Ecdysozoa</taxon>
        <taxon>Arthropoda</taxon>
        <taxon>Hexapoda</taxon>
        <taxon>Insecta</taxon>
        <taxon>Pterygota</taxon>
        <taxon>Neoptera</taxon>
        <taxon>Endopterygota</taxon>
        <taxon>Hymenoptera</taxon>
        <taxon>Apocrita</taxon>
        <taxon>Ichneumonoidea</taxon>
        <taxon>Braconidae</taxon>
        <taxon>Euphorinae</taxon>
        <taxon>Microctonus</taxon>
    </lineage>
</organism>
<evidence type="ECO:0000313" key="3">
    <source>
        <dbReference type="Proteomes" id="UP001168972"/>
    </source>
</evidence>
<reference evidence="2" key="1">
    <citation type="journal article" date="2023" name="bioRxiv">
        <title>Scaffold-level genome assemblies of two parasitoid biocontrol wasps reveal the parthenogenesis mechanism and an associated novel virus.</title>
        <authorList>
            <person name="Inwood S."/>
            <person name="Skelly J."/>
            <person name="Guhlin J."/>
            <person name="Harrop T."/>
            <person name="Goldson S."/>
            <person name="Dearden P."/>
        </authorList>
    </citation>
    <scope>NUCLEOTIDE SEQUENCE</scope>
    <source>
        <strain evidence="2">Lincoln</strain>
        <tissue evidence="2">Whole body</tissue>
    </source>
</reference>
<gene>
    <name evidence="2" type="ORF">PV327_011612</name>
</gene>
<proteinExistence type="predicted"/>